<protein>
    <recommendedName>
        <fullName evidence="12">uS12 prolyl 3,4-dihydroxylase</fullName>
    </recommendedName>
</protein>
<evidence type="ECO:0000256" key="13">
    <source>
        <dbReference type="SAM" id="MobiDB-lite"/>
    </source>
</evidence>
<comment type="subcellular location">
    <subcellularLocation>
        <location evidence="2">Nucleus</location>
    </subcellularLocation>
</comment>
<dbReference type="InterPro" id="IPR051842">
    <property type="entry name" value="uS12_prolyl_hydroxylase"/>
</dbReference>
<dbReference type="Gene3D" id="3.60.130.20">
    <property type="entry name" value="Oxoglutarate/iron-dependent oxygenase, C-terminal degradation domain"/>
    <property type="match status" value="1"/>
</dbReference>
<dbReference type="SMART" id="SM00702">
    <property type="entry name" value="P4Hc"/>
    <property type="match status" value="1"/>
</dbReference>
<dbReference type="STRING" id="336963.C4JHL0"/>
<gene>
    <name evidence="15" type="ORF">UREG_01373</name>
</gene>
<evidence type="ECO:0000256" key="8">
    <source>
        <dbReference type="ARBA" id="ARBA00023004"/>
    </source>
</evidence>
<evidence type="ECO:0000259" key="14">
    <source>
        <dbReference type="PROSITE" id="PS51471"/>
    </source>
</evidence>
<feature type="region of interest" description="Disordered" evidence="13">
    <location>
        <begin position="286"/>
        <end position="331"/>
    </location>
</feature>
<dbReference type="GO" id="GO:0006450">
    <property type="term" value="P:regulation of translational fidelity"/>
    <property type="evidence" value="ECO:0007669"/>
    <property type="project" value="EnsemblFungi"/>
</dbReference>
<comment type="catalytic activity">
    <reaction evidence="11">
        <text>[ribosomal protein uS12]-(3S)-3-hydroxy-L-proline + 2-oxoglutarate + O2 = [ribosomal protein uS12]-(3S)-3,4-dihydroxy-L-proline + succinate + CO2</text>
        <dbReference type="Rhea" id="RHEA:54160"/>
        <dbReference type="Rhea" id="RHEA-COMP:13817"/>
        <dbReference type="Rhea" id="RHEA-COMP:13818"/>
        <dbReference type="ChEBI" id="CHEBI:15379"/>
        <dbReference type="ChEBI" id="CHEBI:16526"/>
        <dbReference type="ChEBI" id="CHEBI:16810"/>
        <dbReference type="ChEBI" id="CHEBI:30031"/>
        <dbReference type="ChEBI" id="CHEBI:85428"/>
        <dbReference type="ChEBI" id="CHEBI:138052"/>
    </reaction>
</comment>
<keyword evidence="7" id="KW-0560">Oxidoreductase</keyword>
<evidence type="ECO:0000256" key="10">
    <source>
        <dbReference type="ARBA" id="ARBA00047444"/>
    </source>
</evidence>
<evidence type="ECO:0000256" key="6">
    <source>
        <dbReference type="ARBA" id="ARBA00022964"/>
    </source>
</evidence>
<dbReference type="OMA" id="GWYHIPQ"/>
<evidence type="ECO:0000313" key="15">
    <source>
        <dbReference type="EMBL" id="EEP76524.1"/>
    </source>
</evidence>
<reference evidence="16" key="1">
    <citation type="journal article" date="2009" name="Genome Res.">
        <title>Comparative genomic analyses of the human fungal pathogens Coccidioides and their relatives.</title>
        <authorList>
            <person name="Sharpton T.J."/>
            <person name="Stajich J.E."/>
            <person name="Rounsley S.D."/>
            <person name="Gardner M.J."/>
            <person name="Wortman J.R."/>
            <person name="Jordar V.S."/>
            <person name="Maiti R."/>
            <person name="Kodira C.D."/>
            <person name="Neafsey D.E."/>
            <person name="Zeng Q."/>
            <person name="Hung C.-Y."/>
            <person name="McMahan C."/>
            <person name="Muszewska A."/>
            <person name="Grynberg M."/>
            <person name="Mandel M.A."/>
            <person name="Kellner E.M."/>
            <person name="Barker B.M."/>
            <person name="Galgiani J.N."/>
            <person name="Orbach M.J."/>
            <person name="Kirkland T.N."/>
            <person name="Cole G.T."/>
            <person name="Henn M.R."/>
            <person name="Birren B.W."/>
            <person name="Taylor J.W."/>
        </authorList>
    </citation>
    <scope>NUCLEOTIDE SEQUENCE [LARGE SCALE GENOMIC DNA]</scope>
    <source>
        <strain evidence="16">UAMH 1704</strain>
    </source>
</reference>
<dbReference type="GO" id="GO:0005737">
    <property type="term" value="C:cytoplasm"/>
    <property type="evidence" value="ECO:0007669"/>
    <property type="project" value="TreeGrafter"/>
</dbReference>
<evidence type="ECO:0000256" key="1">
    <source>
        <dbReference type="ARBA" id="ARBA00001961"/>
    </source>
</evidence>
<comment type="similarity">
    <text evidence="3">Belongs to the TPA1 family.</text>
</comment>
<dbReference type="InterPro" id="IPR006620">
    <property type="entry name" value="Pro_4_hyd_alph"/>
</dbReference>
<dbReference type="FunFam" id="2.60.120.620:FF:000014">
    <property type="entry name" value="Prolyl 3,4-dihydroxylase TPA1"/>
    <property type="match status" value="1"/>
</dbReference>
<dbReference type="GO" id="GO:0031543">
    <property type="term" value="F:peptidyl-proline dioxygenase activity"/>
    <property type="evidence" value="ECO:0007669"/>
    <property type="project" value="EnsemblFungi"/>
</dbReference>
<name>C4JHL0_UNCRE</name>
<dbReference type="AlphaFoldDB" id="C4JHL0"/>
<dbReference type="eggNOG" id="KOG3844">
    <property type="taxonomic scope" value="Eukaryota"/>
</dbReference>
<dbReference type="PANTHER" id="PTHR12117:SF0">
    <property type="entry name" value="PROLYL 3-HYDROXYLASE OGFOD1"/>
    <property type="match status" value="1"/>
</dbReference>
<evidence type="ECO:0000313" key="16">
    <source>
        <dbReference type="Proteomes" id="UP000002058"/>
    </source>
</evidence>
<dbReference type="GO" id="GO:0071456">
    <property type="term" value="P:cellular response to hypoxia"/>
    <property type="evidence" value="ECO:0007669"/>
    <property type="project" value="EnsemblFungi"/>
</dbReference>
<dbReference type="GO" id="GO:0031418">
    <property type="term" value="F:L-ascorbic acid binding"/>
    <property type="evidence" value="ECO:0007669"/>
    <property type="project" value="UniProtKB-KW"/>
</dbReference>
<keyword evidence="5" id="KW-0847">Vitamin C</keyword>
<dbReference type="EMBL" id="CH476615">
    <property type="protein sequence ID" value="EEP76524.1"/>
    <property type="molecule type" value="Genomic_DNA"/>
</dbReference>
<accession>C4JHL0</accession>
<dbReference type="InterPro" id="IPR019601">
    <property type="entry name" value="Oxoglutarate/Fe-dep_Oase_C"/>
</dbReference>
<dbReference type="GeneID" id="8442702"/>
<dbReference type="HOGENOM" id="CLU_017005_0_0_1"/>
<dbReference type="OrthoDB" id="430522at2759"/>
<dbReference type="VEuPathDB" id="FungiDB:UREG_01373"/>
<dbReference type="Proteomes" id="UP000002058">
    <property type="component" value="Unassembled WGS sequence"/>
</dbReference>
<keyword evidence="8" id="KW-0408">Iron</keyword>
<evidence type="ECO:0000256" key="5">
    <source>
        <dbReference type="ARBA" id="ARBA00022896"/>
    </source>
</evidence>
<evidence type="ECO:0000256" key="7">
    <source>
        <dbReference type="ARBA" id="ARBA00023002"/>
    </source>
</evidence>
<dbReference type="GO" id="GO:0032436">
    <property type="term" value="P:positive regulation of proteasomal ubiquitin-dependent protein catabolic process"/>
    <property type="evidence" value="ECO:0007669"/>
    <property type="project" value="EnsemblFungi"/>
</dbReference>
<dbReference type="KEGG" id="ure:UREG_01373"/>
<sequence length="648" mass="72518">MKRKASPDSTNDEAKKRALSAEEATARFGEGLFETATLAKYKNAYAASEPYKHGVISPLIAPDLLRSVRNEIQEHLSFTEKETDIYKIFQSGDLANLDGLDDASLARLPFLLKLRDALYSRPFREYLSEVTGAGKLSGRKTDMAINVYTGGCHLLCHDDVIGTRRVSYILYLTDPDAPWKPSYGGALRLYPTTIKTDKNGNEVKIPSPDFTLSIPPAFNQLSFFTVQPGESFHDVEEVYHIDSESTEQEKKARVRMAISGWYHIPQEGEDGFEPGLEEKLAERSSLQQLQGQDDEFDCPQPQVGRYDEPIDTSASKGKGKQAANDDEDDAEFTEEDLNFLLKYISPSYLTPDVSEQLSETFANESSLSLERILSDKFAAQVRTYIEEQEKSTTALPTTSDDIEKQTHWKVSRPPHKHRYLYQQPRLDTQGQEKTPIQELIENLLPSRAFKKWLSTVTGIDELLTYDFLARRFRRGEDYTLANEYKGDSPRLELTIGITPSSGWEQQDDEDEEDGGEEPSGNGHSTSKPNAEDDGPSVGGYEIYMAGDDDEDEGENGVEEASSLTGTKSKVNRSKADPAIYKSAADSEDDGILFSMAAGWNRMSIVLRDQGTLRFVKYVSRSARGDRWDVTGAIEVKFGDDEDSEEGDE</sequence>
<dbReference type="GO" id="GO:0006449">
    <property type="term" value="P:regulation of translational termination"/>
    <property type="evidence" value="ECO:0007669"/>
    <property type="project" value="EnsemblFungi"/>
</dbReference>
<evidence type="ECO:0000256" key="9">
    <source>
        <dbReference type="ARBA" id="ARBA00023242"/>
    </source>
</evidence>
<dbReference type="GO" id="GO:0008198">
    <property type="term" value="F:ferrous iron binding"/>
    <property type="evidence" value="ECO:0007669"/>
    <property type="project" value="EnsemblFungi"/>
</dbReference>
<dbReference type="GO" id="GO:2000639">
    <property type="term" value="P:negative regulation of SREBP signaling pathway"/>
    <property type="evidence" value="ECO:0007669"/>
    <property type="project" value="EnsemblFungi"/>
</dbReference>
<evidence type="ECO:0000256" key="2">
    <source>
        <dbReference type="ARBA" id="ARBA00004123"/>
    </source>
</evidence>
<feature type="compositionally biased region" description="Acidic residues" evidence="13">
    <location>
        <begin position="546"/>
        <end position="557"/>
    </location>
</feature>
<dbReference type="PANTHER" id="PTHR12117">
    <property type="entry name" value="HISTONE ACETYLTRANSFERASE COMPLEX"/>
    <property type="match status" value="1"/>
</dbReference>
<evidence type="ECO:0000256" key="11">
    <source>
        <dbReference type="ARBA" id="ARBA00051966"/>
    </source>
</evidence>
<comment type="cofactor">
    <cofactor evidence="1">
        <name>L-ascorbate</name>
        <dbReference type="ChEBI" id="CHEBI:38290"/>
    </cofactor>
</comment>
<dbReference type="Gene3D" id="2.60.120.620">
    <property type="entry name" value="q2cbj1_9rhob like domain"/>
    <property type="match status" value="1"/>
</dbReference>
<dbReference type="Pfam" id="PF13661">
    <property type="entry name" value="2OG-FeII_Oxy_4"/>
    <property type="match status" value="1"/>
</dbReference>
<dbReference type="GO" id="GO:0006415">
    <property type="term" value="P:translational termination"/>
    <property type="evidence" value="ECO:0007669"/>
    <property type="project" value="EnsemblFungi"/>
</dbReference>
<comment type="catalytic activity">
    <reaction evidence="10">
        <text>[ribosomal protein uS12]-L-proline + 2-oxoglutarate + O2 = [ribosomal protein uS12]-(3S)-3-hydroxy-L-proline + succinate + CO2</text>
        <dbReference type="Rhea" id="RHEA:54156"/>
        <dbReference type="Rhea" id="RHEA-COMP:13816"/>
        <dbReference type="Rhea" id="RHEA-COMP:13818"/>
        <dbReference type="ChEBI" id="CHEBI:15379"/>
        <dbReference type="ChEBI" id="CHEBI:16526"/>
        <dbReference type="ChEBI" id="CHEBI:16810"/>
        <dbReference type="ChEBI" id="CHEBI:30031"/>
        <dbReference type="ChEBI" id="CHEBI:50342"/>
        <dbReference type="ChEBI" id="CHEBI:85428"/>
    </reaction>
</comment>
<keyword evidence="4" id="KW-0479">Metal-binding</keyword>
<dbReference type="GO" id="GO:0019826">
    <property type="term" value="F:oxygen sensor activity"/>
    <property type="evidence" value="ECO:0007669"/>
    <property type="project" value="EnsemblFungi"/>
</dbReference>
<dbReference type="InterPro" id="IPR005123">
    <property type="entry name" value="Oxoglu/Fe-dep_dioxygenase_dom"/>
</dbReference>
<dbReference type="GO" id="GO:0140311">
    <property type="term" value="F:protein sequestering activity"/>
    <property type="evidence" value="ECO:0007669"/>
    <property type="project" value="EnsemblFungi"/>
</dbReference>
<evidence type="ECO:0000256" key="12">
    <source>
        <dbReference type="ARBA" id="ARBA00081607"/>
    </source>
</evidence>
<keyword evidence="9" id="KW-0539">Nucleus</keyword>
<evidence type="ECO:0000256" key="4">
    <source>
        <dbReference type="ARBA" id="ARBA00022723"/>
    </source>
</evidence>
<organism evidence="15 16">
    <name type="scientific">Uncinocarpus reesii (strain UAMH 1704)</name>
    <dbReference type="NCBI Taxonomy" id="336963"/>
    <lineage>
        <taxon>Eukaryota</taxon>
        <taxon>Fungi</taxon>
        <taxon>Dikarya</taxon>
        <taxon>Ascomycota</taxon>
        <taxon>Pezizomycotina</taxon>
        <taxon>Eurotiomycetes</taxon>
        <taxon>Eurotiomycetidae</taxon>
        <taxon>Onygenales</taxon>
        <taxon>Onygenaceae</taxon>
        <taxon>Uncinocarpus</taxon>
    </lineage>
</organism>
<dbReference type="RefSeq" id="XP_002541857.1">
    <property type="nucleotide sequence ID" value="XM_002541811.1"/>
</dbReference>
<dbReference type="FunCoup" id="C4JHL0">
    <property type="interactions" value="347"/>
</dbReference>
<proteinExistence type="inferred from homology"/>
<feature type="region of interest" description="Disordered" evidence="13">
    <location>
        <begin position="491"/>
        <end position="576"/>
    </location>
</feature>
<dbReference type="Pfam" id="PF10637">
    <property type="entry name" value="Ofd1_CTDD"/>
    <property type="match status" value="1"/>
</dbReference>
<dbReference type="PROSITE" id="PS51471">
    <property type="entry name" value="FE2OG_OXY"/>
    <property type="match status" value="1"/>
</dbReference>
<evidence type="ECO:0000256" key="3">
    <source>
        <dbReference type="ARBA" id="ARBA00007443"/>
    </source>
</evidence>
<dbReference type="InterPro" id="IPR039558">
    <property type="entry name" value="TPA1/OFD1_N"/>
</dbReference>
<dbReference type="GO" id="GO:0008143">
    <property type="term" value="F:poly(A) binding"/>
    <property type="evidence" value="ECO:0007669"/>
    <property type="project" value="EnsemblFungi"/>
</dbReference>
<keyword evidence="16" id="KW-1185">Reference proteome</keyword>
<dbReference type="InterPro" id="IPR043044">
    <property type="entry name" value="TPA1/Ofd1_C"/>
</dbReference>
<feature type="compositionally biased region" description="Acidic residues" evidence="13">
    <location>
        <begin position="505"/>
        <end position="516"/>
    </location>
</feature>
<feature type="domain" description="Fe2OG dioxygenase" evidence="14">
    <location>
        <begin position="139"/>
        <end position="264"/>
    </location>
</feature>
<dbReference type="InParanoid" id="C4JHL0"/>
<keyword evidence="6" id="KW-0223">Dioxygenase</keyword>
<dbReference type="GO" id="GO:0000288">
    <property type="term" value="P:nuclear-transcribed mRNA catabolic process, deadenylation-dependent decay"/>
    <property type="evidence" value="ECO:0007669"/>
    <property type="project" value="EnsemblFungi"/>
</dbReference>
<dbReference type="GO" id="GO:0005634">
    <property type="term" value="C:nucleus"/>
    <property type="evidence" value="ECO:0007669"/>
    <property type="project" value="UniProtKB-SubCell"/>
</dbReference>